<keyword evidence="2" id="KW-0732">Signal</keyword>
<evidence type="ECO:0000256" key="1">
    <source>
        <dbReference type="ARBA" id="ARBA00022801"/>
    </source>
</evidence>
<feature type="chain" id="PRO_5005184052" description="Sialate O-acetylesterase domain-containing protein" evidence="2">
    <location>
        <begin position="23"/>
        <end position="515"/>
    </location>
</feature>
<feature type="signal peptide" evidence="2">
    <location>
        <begin position="1"/>
        <end position="22"/>
    </location>
</feature>
<dbReference type="Proteomes" id="UP000035268">
    <property type="component" value="Chromosome"/>
</dbReference>
<dbReference type="EMBL" id="CP010904">
    <property type="protein sequence ID" value="AKJ64614.1"/>
    <property type="molecule type" value="Genomic_DNA"/>
</dbReference>
<dbReference type="InterPro" id="IPR036514">
    <property type="entry name" value="SGNH_hydro_sf"/>
</dbReference>
<dbReference type="GO" id="GO:0005975">
    <property type="term" value="P:carbohydrate metabolic process"/>
    <property type="evidence" value="ECO:0007669"/>
    <property type="project" value="TreeGrafter"/>
</dbReference>
<dbReference type="InterPro" id="IPR005181">
    <property type="entry name" value="SASA"/>
</dbReference>
<evidence type="ECO:0000313" key="5">
    <source>
        <dbReference type="Proteomes" id="UP000035268"/>
    </source>
</evidence>
<feature type="domain" description="Sialate O-acetylesterase" evidence="3">
    <location>
        <begin position="278"/>
        <end position="398"/>
    </location>
</feature>
<organism evidence="4 5">
    <name type="scientific">Kiritimatiella glycovorans</name>
    <dbReference type="NCBI Taxonomy" id="1307763"/>
    <lineage>
        <taxon>Bacteria</taxon>
        <taxon>Pseudomonadati</taxon>
        <taxon>Kiritimatiellota</taxon>
        <taxon>Kiritimatiellia</taxon>
        <taxon>Kiritimatiellales</taxon>
        <taxon>Kiritimatiellaceae</taxon>
        <taxon>Kiritimatiella</taxon>
    </lineage>
</organism>
<dbReference type="InterPro" id="IPR013783">
    <property type="entry name" value="Ig-like_fold"/>
</dbReference>
<proteinExistence type="predicted"/>
<evidence type="ECO:0000313" key="4">
    <source>
        <dbReference type="EMBL" id="AKJ64614.1"/>
    </source>
</evidence>
<evidence type="ECO:0000256" key="2">
    <source>
        <dbReference type="SAM" id="SignalP"/>
    </source>
</evidence>
<sequence precursor="true">MLKMLRLIGLFVLVPAAAAVRAGVDFAPIFNDGAVLQCGMEVNVWGDADPGAGVEVRLDDEVVASGTADADGHWRVTIPQQAPGGGHRLIARTGNGSAEVRDVWFGEVWLATGQSNMVVPLSGSHGGKEWLQKTLPDIRFVKVPNRVGLPVQEDFTPEDLAWETFRPGVNHQIAAVAFYFAEKLRTSTDRRIGIIQSSWGGTPAESWTPLDTLDRHPELEHYADMVRDSMISGRTPEEFREDQDEFERRFAEFRTWVREGRKGSGPGNPGPWPKDNPWSPKCPTVLYENMIVPLVPYTARGVIWYQGESNAGDPQEYRVLFPAMIRSWRRAWDRPDWPFFFVQLAAFGHPTLDWPGLRAAQTYTRDTLDHTGMALAIDCGEEKDIHPKAKRPVGERLALLALDQVYGRDVVSRGPSPEHVNADGAAVRVEFEYVAQGLESSDGAARIPGFEMAGPDGVFHAARARIVDEDTVELRCDAVAEPDAVRYAWHNWVEPPVTLQNSAGLPAEPFRADDL</sequence>
<dbReference type="GO" id="GO:0001681">
    <property type="term" value="F:sialate O-acetylesterase activity"/>
    <property type="evidence" value="ECO:0007669"/>
    <property type="project" value="InterPro"/>
</dbReference>
<dbReference type="Gene3D" id="3.40.50.1110">
    <property type="entry name" value="SGNH hydrolase"/>
    <property type="match status" value="1"/>
</dbReference>
<dbReference type="AlphaFoldDB" id="A0A0G3EKB4"/>
<evidence type="ECO:0000259" key="3">
    <source>
        <dbReference type="Pfam" id="PF03629"/>
    </source>
</evidence>
<protein>
    <recommendedName>
        <fullName evidence="3">Sialate O-acetylesterase domain-containing protein</fullName>
    </recommendedName>
</protein>
<dbReference type="PANTHER" id="PTHR22901:SF0">
    <property type="entry name" value="SIALATE O-ACETYLESTERASE"/>
    <property type="match status" value="1"/>
</dbReference>
<dbReference type="KEGG" id="vbl:L21SP4_01366"/>
<dbReference type="SUPFAM" id="SSF52266">
    <property type="entry name" value="SGNH hydrolase"/>
    <property type="match status" value="1"/>
</dbReference>
<dbReference type="STRING" id="1307763.L21SP4_01366"/>
<dbReference type="OrthoDB" id="9816001at2"/>
<reference evidence="4 5" key="2">
    <citation type="journal article" date="2016" name="ISME J.">
        <title>Characterization of the first cultured representative of Verrucomicrobia subdivision 5 indicates the proposal of a novel phylum.</title>
        <authorList>
            <person name="Spring S."/>
            <person name="Bunk B."/>
            <person name="Sproer C."/>
            <person name="Schumann P."/>
            <person name="Rohde M."/>
            <person name="Tindall B.J."/>
            <person name="Klenk H.P."/>
        </authorList>
    </citation>
    <scope>NUCLEOTIDE SEQUENCE [LARGE SCALE GENOMIC DNA]</scope>
    <source>
        <strain evidence="4 5">L21-Fru-AB</strain>
    </source>
</reference>
<dbReference type="Gene3D" id="2.60.40.10">
    <property type="entry name" value="Immunoglobulins"/>
    <property type="match status" value="1"/>
</dbReference>
<keyword evidence="1" id="KW-0378">Hydrolase</keyword>
<accession>A0A0G3EKB4</accession>
<dbReference type="Pfam" id="PF03629">
    <property type="entry name" value="SASA"/>
    <property type="match status" value="1"/>
</dbReference>
<gene>
    <name evidence="4" type="ORF">L21SP4_01366</name>
</gene>
<reference evidence="5" key="1">
    <citation type="submission" date="2015-02" db="EMBL/GenBank/DDBJ databases">
        <title>Description and complete genome sequence of the first cultured representative of the subdivision 5 of the Verrucomicrobia phylum.</title>
        <authorList>
            <person name="Spring S."/>
            <person name="Bunk B."/>
            <person name="Sproer C."/>
            <person name="Klenk H.-P."/>
        </authorList>
    </citation>
    <scope>NUCLEOTIDE SEQUENCE [LARGE SCALE GENOMIC DNA]</scope>
    <source>
        <strain evidence="5">L21-Fru-AB</strain>
    </source>
</reference>
<name>A0A0G3EKB4_9BACT</name>
<dbReference type="InterPro" id="IPR039329">
    <property type="entry name" value="SIAE"/>
</dbReference>
<dbReference type="PANTHER" id="PTHR22901">
    <property type="entry name" value="SIALATE O-ACETYLESTERASE"/>
    <property type="match status" value="1"/>
</dbReference>
<dbReference type="PATRIC" id="fig|1609981.3.peg.1417"/>
<keyword evidence="5" id="KW-1185">Reference proteome</keyword>
<dbReference type="RefSeq" id="WP_052881927.1">
    <property type="nucleotide sequence ID" value="NZ_CP010904.1"/>
</dbReference>